<protein>
    <submittedName>
        <fullName evidence="7">Peptidase S41</fullName>
    </submittedName>
</protein>
<evidence type="ECO:0000256" key="2">
    <source>
        <dbReference type="ARBA" id="ARBA00022670"/>
    </source>
</evidence>
<sequence length="459" mass="50702">MQSIKRYWKTYILGFALLLTIFIMAETGFQVRAFAQERYADLQNFSKVLNLIQQYYVEPVDTKKLVYGAIKGMLRELDPHTNFMSPDIFKDFETETSGEFGGLGIEISIQNGVLTIISPIEDAPAWEAGIKAGDKVIAVDGHSTKGVSLVEASQLMRGKRGSKVILRVVREGEEKPRDITVTRGSVKIKSVKYTDLGDGFAYVKITSFIENTAKDLQKAIEKHMKENNGNTAGLLIDLRRNPGGLLDQAVKVSDMFLKEGTIVSTIGRNKNDKEVAVATRRGQYTNFPVVILVNEYTASASEIVSGALQDNKRALIVGQRTFGKGSVQSVIKLGDGSGLKLTVARYYTPSGVSIQAEGIHPDIEIDDVDPEAFSKAVVKSQTTREGDIAGHLKGDREKAAEKLDTKQGTEEGALAWWKDVGSKKEEKLSPREALFKRDYQAYQAFSYLKAWGTLKALTR</sequence>
<comment type="similarity">
    <text evidence="1 5">Belongs to the peptidase S41A family.</text>
</comment>
<dbReference type="Gene3D" id="3.30.750.44">
    <property type="match status" value="1"/>
</dbReference>
<dbReference type="SMART" id="SM00228">
    <property type="entry name" value="PDZ"/>
    <property type="match status" value="1"/>
</dbReference>
<dbReference type="AlphaFoldDB" id="A0A150WW97"/>
<dbReference type="InterPro" id="IPR055210">
    <property type="entry name" value="CtpA/B_N"/>
</dbReference>
<dbReference type="Pfam" id="PF03572">
    <property type="entry name" value="Peptidase_S41"/>
    <property type="match status" value="1"/>
</dbReference>
<dbReference type="FunFam" id="3.90.226.10:FF:000029">
    <property type="entry name" value="Peptidase, S41 family"/>
    <property type="match status" value="1"/>
</dbReference>
<dbReference type="GO" id="GO:0007165">
    <property type="term" value="P:signal transduction"/>
    <property type="evidence" value="ECO:0007669"/>
    <property type="project" value="TreeGrafter"/>
</dbReference>
<dbReference type="SUPFAM" id="SSF52096">
    <property type="entry name" value="ClpP/crotonase"/>
    <property type="match status" value="1"/>
</dbReference>
<evidence type="ECO:0000256" key="4">
    <source>
        <dbReference type="ARBA" id="ARBA00022825"/>
    </source>
</evidence>
<accession>A0A150WW97</accession>
<dbReference type="PANTHER" id="PTHR32060">
    <property type="entry name" value="TAIL-SPECIFIC PROTEASE"/>
    <property type="match status" value="1"/>
</dbReference>
<keyword evidence="2 5" id="KW-0645">Protease</keyword>
<keyword evidence="4 5" id="KW-0720">Serine protease</keyword>
<organism evidence="7 8">
    <name type="scientific">Bdellovibrio bacteriovorus</name>
    <dbReference type="NCBI Taxonomy" id="959"/>
    <lineage>
        <taxon>Bacteria</taxon>
        <taxon>Pseudomonadati</taxon>
        <taxon>Bdellovibrionota</taxon>
        <taxon>Bdellovibrionia</taxon>
        <taxon>Bdellovibrionales</taxon>
        <taxon>Pseudobdellovibrionaceae</taxon>
        <taxon>Bdellovibrio</taxon>
    </lineage>
</organism>
<evidence type="ECO:0000256" key="3">
    <source>
        <dbReference type="ARBA" id="ARBA00022801"/>
    </source>
</evidence>
<dbReference type="Proteomes" id="UP000075391">
    <property type="component" value="Unassembled WGS sequence"/>
</dbReference>
<dbReference type="SMART" id="SM00245">
    <property type="entry name" value="TSPc"/>
    <property type="match status" value="1"/>
</dbReference>
<dbReference type="NCBIfam" id="TIGR00225">
    <property type="entry name" value="prc"/>
    <property type="match status" value="1"/>
</dbReference>
<keyword evidence="3 5" id="KW-0378">Hydrolase</keyword>
<evidence type="ECO:0000313" key="7">
    <source>
        <dbReference type="EMBL" id="KYG70723.1"/>
    </source>
</evidence>
<dbReference type="GO" id="GO:0006508">
    <property type="term" value="P:proteolysis"/>
    <property type="evidence" value="ECO:0007669"/>
    <property type="project" value="UniProtKB-KW"/>
</dbReference>
<dbReference type="PROSITE" id="PS50106">
    <property type="entry name" value="PDZ"/>
    <property type="match status" value="1"/>
</dbReference>
<feature type="domain" description="PDZ" evidence="6">
    <location>
        <begin position="89"/>
        <end position="157"/>
    </location>
</feature>
<proteinExistence type="inferred from homology"/>
<evidence type="ECO:0000256" key="1">
    <source>
        <dbReference type="ARBA" id="ARBA00009179"/>
    </source>
</evidence>
<evidence type="ECO:0000256" key="5">
    <source>
        <dbReference type="RuleBase" id="RU004404"/>
    </source>
</evidence>
<dbReference type="EMBL" id="LUKF01000001">
    <property type="protein sequence ID" value="KYG70723.1"/>
    <property type="molecule type" value="Genomic_DNA"/>
</dbReference>
<dbReference type="GO" id="GO:0008236">
    <property type="term" value="F:serine-type peptidase activity"/>
    <property type="evidence" value="ECO:0007669"/>
    <property type="project" value="UniProtKB-KW"/>
</dbReference>
<comment type="caution">
    <text evidence="7">The sequence shown here is derived from an EMBL/GenBank/DDBJ whole genome shotgun (WGS) entry which is preliminary data.</text>
</comment>
<dbReference type="InterPro" id="IPR029045">
    <property type="entry name" value="ClpP/crotonase-like_dom_sf"/>
</dbReference>
<dbReference type="Gene3D" id="3.90.226.10">
    <property type="entry name" value="2-enoyl-CoA Hydratase, Chain A, domain 1"/>
    <property type="match status" value="1"/>
</dbReference>
<dbReference type="PANTHER" id="PTHR32060:SF30">
    <property type="entry name" value="CARBOXY-TERMINAL PROCESSING PROTEASE CTPA"/>
    <property type="match status" value="1"/>
</dbReference>
<dbReference type="SUPFAM" id="SSF50156">
    <property type="entry name" value="PDZ domain-like"/>
    <property type="match status" value="1"/>
</dbReference>
<dbReference type="CDD" id="cd06782">
    <property type="entry name" value="cpPDZ_CPP-like"/>
    <property type="match status" value="1"/>
</dbReference>
<dbReference type="InterPro" id="IPR004447">
    <property type="entry name" value="Peptidase_S41A"/>
</dbReference>
<dbReference type="Pfam" id="PF22694">
    <property type="entry name" value="CtpB_N-like"/>
    <property type="match status" value="1"/>
</dbReference>
<evidence type="ECO:0000313" key="8">
    <source>
        <dbReference type="Proteomes" id="UP000075391"/>
    </source>
</evidence>
<evidence type="ECO:0000259" key="6">
    <source>
        <dbReference type="PROSITE" id="PS50106"/>
    </source>
</evidence>
<dbReference type="OrthoDB" id="5287938at2"/>
<dbReference type="InterPro" id="IPR036034">
    <property type="entry name" value="PDZ_sf"/>
</dbReference>
<dbReference type="RefSeq" id="WP_063242490.1">
    <property type="nucleotide sequence ID" value="NZ_CP168967.1"/>
</dbReference>
<dbReference type="InterPro" id="IPR041489">
    <property type="entry name" value="PDZ_6"/>
</dbReference>
<name>A0A150WW97_BDEBC</name>
<dbReference type="InterPro" id="IPR005151">
    <property type="entry name" value="Tail-specific_protease"/>
</dbReference>
<gene>
    <name evidence="7" type="ORF">AZI85_01970</name>
</gene>
<dbReference type="GO" id="GO:0004175">
    <property type="term" value="F:endopeptidase activity"/>
    <property type="evidence" value="ECO:0007669"/>
    <property type="project" value="TreeGrafter"/>
</dbReference>
<dbReference type="GO" id="GO:0030288">
    <property type="term" value="C:outer membrane-bounded periplasmic space"/>
    <property type="evidence" value="ECO:0007669"/>
    <property type="project" value="TreeGrafter"/>
</dbReference>
<dbReference type="FunFam" id="2.30.42.10:FF:000063">
    <property type="entry name" value="Peptidase, S41 family"/>
    <property type="match status" value="1"/>
</dbReference>
<dbReference type="InterPro" id="IPR001478">
    <property type="entry name" value="PDZ"/>
</dbReference>
<reference evidence="7 8" key="1">
    <citation type="submission" date="2016-03" db="EMBL/GenBank/DDBJ databases">
        <authorList>
            <person name="Ploux O."/>
        </authorList>
    </citation>
    <scope>NUCLEOTIDE SEQUENCE [LARGE SCALE GENOMIC DNA]</scope>
    <source>
        <strain evidence="7 8">BER2</strain>
    </source>
</reference>
<dbReference type="Gene3D" id="2.30.42.10">
    <property type="match status" value="1"/>
</dbReference>
<dbReference type="CDD" id="cd07560">
    <property type="entry name" value="Peptidase_S41_CPP"/>
    <property type="match status" value="1"/>
</dbReference>
<dbReference type="Pfam" id="PF17820">
    <property type="entry name" value="PDZ_6"/>
    <property type="match status" value="1"/>
</dbReference>